<dbReference type="RefSeq" id="WP_150773722.1">
    <property type="nucleotide sequence ID" value="NZ_CABVIY010000011.1"/>
</dbReference>
<evidence type="ECO:0000256" key="1">
    <source>
        <dbReference type="ARBA" id="ARBA00022679"/>
    </source>
</evidence>
<evidence type="ECO:0000259" key="2">
    <source>
        <dbReference type="Pfam" id="PF00534"/>
    </source>
</evidence>
<dbReference type="GO" id="GO:0102710">
    <property type="term" value="F:D-inositol-3-phosphate glycosyltransferase activity"/>
    <property type="evidence" value="ECO:0007669"/>
    <property type="project" value="UniProtKB-EC"/>
</dbReference>
<dbReference type="Gene3D" id="3.40.50.2000">
    <property type="entry name" value="Glycogen Phosphorylase B"/>
    <property type="match status" value="1"/>
</dbReference>
<feature type="domain" description="Glycosyl transferase family 1" evidence="2">
    <location>
        <begin position="173"/>
        <end position="331"/>
    </location>
</feature>
<organism evidence="3 4">
    <name type="scientific">Pseudomonas fluorescens</name>
    <dbReference type="NCBI Taxonomy" id="294"/>
    <lineage>
        <taxon>Bacteria</taxon>
        <taxon>Pseudomonadati</taxon>
        <taxon>Pseudomonadota</taxon>
        <taxon>Gammaproteobacteria</taxon>
        <taxon>Pseudomonadales</taxon>
        <taxon>Pseudomonadaceae</taxon>
        <taxon>Pseudomonas</taxon>
    </lineage>
</organism>
<sequence length="379" mass="42378">MTPVRIDQFAPSVAAGDGVTNGLLFTRSLLRDLGYESHIYSFNIPEQMAGEVLPARTFHPSKCSLLLYHHSMGHDHGPWLLDQRCPKALVYHNITPPEFFPAGGGLRRYAELGLEQLELWRDEFVHALADSPLNQSELIAAGYPRSKTLPLLVDTRRLEGSTAEPGFIARQASGTRYYLAVGRLAENKRQYLLIEAFYHLLQLQKQAESSEPPQRLILVGGTTSEAYARGLEQYIFDLGLQDQVLLVGKCSEPELRWLYRNAHQYWCASAHEGFCMPLLEANYASLPVVTQARSNIPDTLGEGGLLLDSDDPIVFALTCHLLNTEPGLRETTIAAGLRNLQRYERDNLRAALVQWLGQLEFLPPCDGAKPDATSTTHRR</sequence>
<dbReference type="OrthoDB" id="9801609at2"/>
<keyword evidence="3" id="KW-0328">Glycosyltransferase</keyword>
<dbReference type="AlphaFoldDB" id="A0A5E7UXC4"/>
<dbReference type="Pfam" id="PF00534">
    <property type="entry name" value="Glycos_transf_1"/>
    <property type="match status" value="1"/>
</dbReference>
<reference evidence="3 4" key="1">
    <citation type="submission" date="2019-09" db="EMBL/GenBank/DDBJ databases">
        <authorList>
            <person name="Chandra G."/>
            <person name="Truman W A."/>
        </authorList>
    </citation>
    <scope>NUCLEOTIDE SEQUENCE [LARGE SCALE GENOMIC DNA]</scope>
    <source>
        <strain evidence="3">PS918</strain>
    </source>
</reference>
<dbReference type="SUPFAM" id="SSF53756">
    <property type="entry name" value="UDP-Glycosyltransferase/glycogen phosphorylase"/>
    <property type="match status" value="1"/>
</dbReference>
<dbReference type="EC" id="2.4.1.250" evidence="3"/>
<dbReference type="PANTHER" id="PTHR46401:SF2">
    <property type="entry name" value="GLYCOSYLTRANSFERASE WBBK-RELATED"/>
    <property type="match status" value="1"/>
</dbReference>
<dbReference type="InterPro" id="IPR001296">
    <property type="entry name" value="Glyco_trans_1"/>
</dbReference>
<gene>
    <name evidence="3" type="primary">mshA_4</name>
    <name evidence="3" type="ORF">PS918_05957</name>
</gene>
<evidence type="ECO:0000313" key="4">
    <source>
        <dbReference type="Proteomes" id="UP000326611"/>
    </source>
</evidence>
<protein>
    <submittedName>
        <fullName evidence="3">D-inositol-3-phosphate glycosyltransferase</fullName>
        <ecNumber evidence="3">2.4.1.250</ecNumber>
    </submittedName>
</protein>
<evidence type="ECO:0000313" key="3">
    <source>
        <dbReference type="EMBL" id="VVQ16242.1"/>
    </source>
</evidence>
<dbReference type="EMBL" id="CABVIY010000011">
    <property type="protein sequence ID" value="VVQ16242.1"/>
    <property type="molecule type" value="Genomic_DNA"/>
</dbReference>
<accession>A0A5E7UXC4</accession>
<proteinExistence type="predicted"/>
<dbReference type="Proteomes" id="UP000326611">
    <property type="component" value="Unassembled WGS sequence"/>
</dbReference>
<dbReference type="GO" id="GO:0009103">
    <property type="term" value="P:lipopolysaccharide biosynthetic process"/>
    <property type="evidence" value="ECO:0007669"/>
    <property type="project" value="TreeGrafter"/>
</dbReference>
<keyword evidence="1 3" id="KW-0808">Transferase</keyword>
<name>A0A5E7UXC4_PSEFL</name>
<dbReference type="PANTHER" id="PTHR46401">
    <property type="entry name" value="GLYCOSYLTRANSFERASE WBBK-RELATED"/>
    <property type="match status" value="1"/>
</dbReference>